<proteinExistence type="predicted"/>
<reference evidence="2 3" key="1">
    <citation type="submission" date="2022-03" db="EMBL/GenBank/DDBJ databases">
        <title>Chryseobacterium sp. isolated from the Andong Sikhe.</title>
        <authorList>
            <person name="Won M."/>
            <person name="Kim S.-J."/>
            <person name="Kwon S.-W."/>
        </authorList>
    </citation>
    <scope>NUCLEOTIDE SEQUENCE [LARGE SCALE GENOMIC DNA]</scope>
    <source>
        <strain evidence="2 3">ADR-1</strain>
    </source>
</reference>
<dbReference type="Proteomes" id="UP000831068">
    <property type="component" value="Chromosome"/>
</dbReference>
<dbReference type="RefSeq" id="WP_243576804.1">
    <property type="nucleotide sequence ID" value="NZ_CP094529.1"/>
</dbReference>
<protein>
    <recommendedName>
        <fullName evidence="1">DUF6705 domain-containing protein</fullName>
    </recommendedName>
</protein>
<feature type="domain" description="DUF6705" evidence="1">
    <location>
        <begin position="1"/>
        <end position="176"/>
    </location>
</feature>
<gene>
    <name evidence="2" type="ORF">MTP08_01780</name>
</gene>
<dbReference type="Pfam" id="PF20448">
    <property type="entry name" value="DUF6705"/>
    <property type="match status" value="1"/>
</dbReference>
<evidence type="ECO:0000313" key="3">
    <source>
        <dbReference type="Proteomes" id="UP000831068"/>
    </source>
</evidence>
<accession>A0ABY4BLE6</accession>
<name>A0ABY4BLE6_9FLAO</name>
<evidence type="ECO:0000259" key="1">
    <source>
        <dbReference type="Pfam" id="PF20448"/>
    </source>
</evidence>
<organism evidence="2 3">
    <name type="scientific">Chryseobacterium oryzae</name>
    <dbReference type="NCBI Taxonomy" id="2929799"/>
    <lineage>
        <taxon>Bacteria</taxon>
        <taxon>Pseudomonadati</taxon>
        <taxon>Bacteroidota</taxon>
        <taxon>Flavobacteriia</taxon>
        <taxon>Flavobacteriales</taxon>
        <taxon>Weeksellaceae</taxon>
        <taxon>Chryseobacterium group</taxon>
        <taxon>Chryseobacterium</taxon>
    </lineage>
</organism>
<evidence type="ECO:0000313" key="2">
    <source>
        <dbReference type="EMBL" id="UOE38533.1"/>
    </source>
</evidence>
<keyword evidence="3" id="KW-1185">Reference proteome</keyword>
<sequence>MKKIIYLLSITFSIIFFNQCSVQNAPQHISDPAADKFEGTWKWGNQINGLILIMKKENNTQPFKNNPNMLLDSLIGFHKIYKAGVLTEDNTTFSSSNFIDKKQSIIGNTENNDPNKLRIWMTHKNKGIELEILYIDSTHIKIIDVSNQEGVRFILPGKAPTDWSIDIPNNIILTKQ</sequence>
<dbReference type="EMBL" id="CP094529">
    <property type="protein sequence ID" value="UOE38533.1"/>
    <property type="molecule type" value="Genomic_DNA"/>
</dbReference>
<dbReference type="InterPro" id="IPR046551">
    <property type="entry name" value="DUF6705"/>
</dbReference>